<sequence>MTAQRGKDLLVKVHDGVTYATVAGLRIKRLAFNAETVDVTDAESAGRWRELLGGAGIQRAALSGAGLFKDQASDALICSAFFAGDILAFQLVIPDFGTVSGPFQITALEYAGAHDGEVTFEIALESAGALTFGVL</sequence>
<dbReference type="RefSeq" id="WP_169589456.1">
    <property type="nucleotide sequence ID" value="NZ_JABBGK010000001.1"/>
</dbReference>
<proteinExistence type="predicted"/>
<dbReference type="InterPro" id="IPR022344">
    <property type="entry name" value="GTA_major-tail"/>
</dbReference>
<dbReference type="NCBIfam" id="TIGR02126">
    <property type="entry name" value="phgtail_TP901_1"/>
    <property type="match status" value="1"/>
</dbReference>
<evidence type="ECO:0000313" key="1">
    <source>
        <dbReference type="EMBL" id="NML74373.1"/>
    </source>
</evidence>
<dbReference type="Proteomes" id="UP000541470">
    <property type="component" value="Unassembled WGS sequence"/>
</dbReference>
<reference evidence="1 2" key="1">
    <citation type="submission" date="2020-04" db="EMBL/GenBank/DDBJ databases">
        <title>Rhizobium sp. S-51 isolated from soil.</title>
        <authorList>
            <person name="Dahal R.H."/>
        </authorList>
    </citation>
    <scope>NUCLEOTIDE SEQUENCE [LARGE SCALE GENOMIC DNA]</scope>
    <source>
        <strain evidence="1 2">S-51</strain>
    </source>
</reference>
<dbReference type="Pfam" id="PF06199">
    <property type="entry name" value="Phage_tail_2"/>
    <property type="match status" value="1"/>
</dbReference>
<evidence type="ECO:0000313" key="2">
    <source>
        <dbReference type="Proteomes" id="UP000541470"/>
    </source>
</evidence>
<keyword evidence="2" id="KW-1185">Reference proteome</keyword>
<dbReference type="Gene3D" id="4.10.410.40">
    <property type="match status" value="1"/>
</dbReference>
<dbReference type="EMBL" id="JABBGK010000001">
    <property type="protein sequence ID" value="NML74373.1"/>
    <property type="molecule type" value="Genomic_DNA"/>
</dbReference>
<gene>
    <name evidence="1" type="ORF">HHL25_09590</name>
</gene>
<dbReference type="AlphaFoldDB" id="A0A7Y0AVQ2"/>
<name>A0A7Y0AVQ2_9HYPH</name>
<protein>
    <submittedName>
        <fullName evidence="1">Phage major tail protein, TP901-1 family</fullName>
    </submittedName>
</protein>
<dbReference type="PRINTS" id="PR01996">
    <property type="entry name" value="MTP1FAMILY"/>
</dbReference>
<comment type="caution">
    <text evidence="1">The sequence shown here is derived from an EMBL/GenBank/DDBJ whole genome shotgun (WGS) entry which is preliminary data.</text>
</comment>
<accession>A0A7Y0AVQ2</accession>
<dbReference type="InterPro" id="IPR011855">
    <property type="entry name" value="Phgtail_TP901_1"/>
</dbReference>
<organism evidence="1 2">
    <name type="scientific">Rhizobium terricola</name>
    <dbReference type="NCBI Taxonomy" id="2728849"/>
    <lineage>
        <taxon>Bacteria</taxon>
        <taxon>Pseudomonadati</taxon>
        <taxon>Pseudomonadota</taxon>
        <taxon>Alphaproteobacteria</taxon>
        <taxon>Hyphomicrobiales</taxon>
        <taxon>Rhizobiaceae</taxon>
        <taxon>Rhizobium/Agrobacterium group</taxon>
        <taxon>Rhizobium</taxon>
    </lineage>
</organism>